<dbReference type="AlphaFoldDB" id="A0A085LJE2"/>
<keyword evidence="2" id="KW-1185">Reference proteome</keyword>
<evidence type="ECO:0000313" key="1">
    <source>
        <dbReference type="EMBL" id="KFD45088.1"/>
    </source>
</evidence>
<accession>A0A085LJE2</accession>
<proteinExistence type="predicted"/>
<evidence type="ECO:0000313" key="2">
    <source>
        <dbReference type="Proteomes" id="UP000030764"/>
    </source>
</evidence>
<protein>
    <submittedName>
        <fullName evidence="1">Uncharacterized protein</fullName>
    </submittedName>
</protein>
<dbReference type="Proteomes" id="UP000030764">
    <property type="component" value="Unassembled WGS sequence"/>
</dbReference>
<dbReference type="EMBL" id="KL363798">
    <property type="protein sequence ID" value="KFD45088.1"/>
    <property type="molecule type" value="Genomic_DNA"/>
</dbReference>
<reference evidence="1 2" key="1">
    <citation type="journal article" date="2014" name="Nat. Genet.">
        <title>Genome and transcriptome of the porcine whipworm Trichuris suis.</title>
        <authorList>
            <person name="Jex A.R."/>
            <person name="Nejsum P."/>
            <person name="Schwarz E.M."/>
            <person name="Hu L."/>
            <person name="Young N.D."/>
            <person name="Hall R.S."/>
            <person name="Korhonen P.K."/>
            <person name="Liao S."/>
            <person name="Thamsborg S."/>
            <person name="Xia J."/>
            <person name="Xu P."/>
            <person name="Wang S."/>
            <person name="Scheerlinck J.P."/>
            <person name="Hofmann A."/>
            <person name="Sternberg P.W."/>
            <person name="Wang J."/>
            <person name="Gasser R.B."/>
        </authorList>
    </citation>
    <scope>NUCLEOTIDE SEQUENCE [LARGE SCALE GENOMIC DNA]</scope>
    <source>
        <strain evidence="1">DCEP-RM93M</strain>
    </source>
</reference>
<organism evidence="1 2">
    <name type="scientific">Trichuris suis</name>
    <name type="common">pig whipworm</name>
    <dbReference type="NCBI Taxonomy" id="68888"/>
    <lineage>
        <taxon>Eukaryota</taxon>
        <taxon>Metazoa</taxon>
        <taxon>Ecdysozoa</taxon>
        <taxon>Nematoda</taxon>
        <taxon>Enoplea</taxon>
        <taxon>Dorylaimia</taxon>
        <taxon>Trichinellida</taxon>
        <taxon>Trichuridae</taxon>
        <taxon>Trichuris</taxon>
    </lineage>
</organism>
<name>A0A085LJE2_9BILA</name>
<sequence length="67" mass="7448">MEMSDFITEFLAVLDVGRSLAHVRSEYGRELLDSVNGANLVGSIWAEDLRRGTGEERSAYLLSMSLL</sequence>
<gene>
    <name evidence="1" type="ORF">M513_14037</name>
</gene>